<gene>
    <name evidence="2" type="ORF">JKG68_32030</name>
</gene>
<dbReference type="SUPFAM" id="SSF46955">
    <property type="entry name" value="Putative DNA-binding domain"/>
    <property type="match status" value="1"/>
</dbReference>
<dbReference type="EMBL" id="JAEQMY010000243">
    <property type="protein sequence ID" value="MBL0408493.1"/>
    <property type="molecule type" value="Genomic_DNA"/>
</dbReference>
<proteinExistence type="predicted"/>
<comment type="caution">
    <text evidence="2">The sequence shown here is derived from an EMBL/GenBank/DDBJ whole genome shotgun (WGS) entry which is preliminary data.</text>
</comment>
<dbReference type="Proteomes" id="UP000605848">
    <property type="component" value="Unassembled WGS sequence"/>
</dbReference>
<feature type="domain" description="HTH merR-type" evidence="1">
    <location>
        <begin position="16"/>
        <end position="73"/>
    </location>
</feature>
<dbReference type="RefSeq" id="WP_202066427.1">
    <property type="nucleotide sequence ID" value="NZ_JAEQMY010000243.1"/>
</dbReference>
<dbReference type="Gene3D" id="1.10.1660.10">
    <property type="match status" value="1"/>
</dbReference>
<dbReference type="InterPro" id="IPR009061">
    <property type="entry name" value="DNA-bd_dom_put_sf"/>
</dbReference>
<dbReference type="GO" id="GO:0006355">
    <property type="term" value="P:regulation of DNA-templated transcription"/>
    <property type="evidence" value="ECO:0007669"/>
    <property type="project" value="InterPro"/>
</dbReference>
<reference evidence="2" key="1">
    <citation type="submission" date="2021-01" db="EMBL/GenBank/DDBJ databases">
        <title>Microvirga sp.</title>
        <authorList>
            <person name="Kim M.K."/>
        </authorList>
    </citation>
    <scope>NUCLEOTIDE SEQUENCE</scope>
    <source>
        <strain evidence="2">5420S-16</strain>
    </source>
</reference>
<evidence type="ECO:0000313" key="3">
    <source>
        <dbReference type="Proteomes" id="UP000605848"/>
    </source>
</evidence>
<accession>A0A937CZP7</accession>
<dbReference type="GO" id="GO:0003677">
    <property type="term" value="F:DNA binding"/>
    <property type="evidence" value="ECO:0007669"/>
    <property type="project" value="InterPro"/>
</dbReference>
<evidence type="ECO:0000259" key="1">
    <source>
        <dbReference type="Pfam" id="PF13411"/>
    </source>
</evidence>
<evidence type="ECO:0000313" key="2">
    <source>
        <dbReference type="EMBL" id="MBL0408493.1"/>
    </source>
</evidence>
<protein>
    <submittedName>
        <fullName evidence="2">MerR family transcriptional regulator</fullName>
    </submittedName>
</protein>
<dbReference type="AlphaFoldDB" id="A0A937CZP7"/>
<sequence length="87" mass="10135">MDWRDLRRLARTFGLSKLVEITGIPKDRIHQWQRKGAWPLEPLGRGKVRKYDTFDAVRARVIQEFSDAGLPISGKGEDLSLLWHLHQ</sequence>
<keyword evidence="3" id="KW-1185">Reference proteome</keyword>
<dbReference type="Pfam" id="PF13411">
    <property type="entry name" value="MerR_1"/>
    <property type="match status" value="1"/>
</dbReference>
<dbReference type="InterPro" id="IPR000551">
    <property type="entry name" value="MerR-type_HTH_dom"/>
</dbReference>
<name>A0A937CZP7_9HYPH</name>
<organism evidence="2 3">
    <name type="scientific">Microvirga aerilata</name>
    <dbReference type="NCBI Taxonomy" id="670292"/>
    <lineage>
        <taxon>Bacteria</taxon>
        <taxon>Pseudomonadati</taxon>
        <taxon>Pseudomonadota</taxon>
        <taxon>Alphaproteobacteria</taxon>
        <taxon>Hyphomicrobiales</taxon>
        <taxon>Methylobacteriaceae</taxon>
        <taxon>Microvirga</taxon>
    </lineage>
</organism>